<dbReference type="PANTHER" id="PTHR45527">
    <property type="entry name" value="NONRIBOSOMAL PEPTIDE SYNTHETASE"/>
    <property type="match status" value="1"/>
</dbReference>
<evidence type="ECO:0000256" key="3">
    <source>
        <dbReference type="ARBA" id="ARBA00022553"/>
    </source>
</evidence>
<keyword evidence="2" id="KW-0596">Phosphopantetheine</keyword>
<dbReference type="Gene3D" id="3.30.559.30">
    <property type="entry name" value="Nonribosomal peptide synthetase, condensation domain"/>
    <property type="match status" value="1"/>
</dbReference>
<dbReference type="Pfam" id="PF00668">
    <property type="entry name" value="Condensation"/>
    <property type="match status" value="1"/>
</dbReference>
<evidence type="ECO:0000313" key="7">
    <source>
        <dbReference type="Proteomes" id="UP001589707"/>
    </source>
</evidence>
<dbReference type="InterPro" id="IPR006162">
    <property type="entry name" value="Ppantetheine_attach_site"/>
</dbReference>
<dbReference type="Pfam" id="PF00975">
    <property type="entry name" value="Thioesterase"/>
    <property type="match status" value="1"/>
</dbReference>
<dbReference type="Gene3D" id="3.40.50.980">
    <property type="match status" value="2"/>
</dbReference>
<dbReference type="Pfam" id="PF00501">
    <property type="entry name" value="AMP-binding"/>
    <property type="match status" value="1"/>
</dbReference>
<sequence>MTSTVTPDVRVWPLAPLQEGLLFHALGDDSALDVYSMQSTYLFCPAPSPAQTSAACAALLRRHEVLRAGFTTAVGERPVQFIAPEVPVPLTVEDLTALPAAEAEAGLERIQRRERETRFVMDRPPLIRFVDVRLPALNGQARSALVVTNHHILFDGWSDALIVTELLAHLAAGGSDDTLPEPPSFGSYLAWLAAQDEAAGLRRWADALDGLDAGTFVAEAQTGQTVLPAVVECDLGAELTAGIEAFARSCAVSVSTVFSTVWGLVLRGLTGRDDVVFGTTVSGRPAELAGAEAMVGLFLNTVPQRVTVHPHETVAELMAASHRAQTAVLDAHHVGLSAIQRAAALGPLFDTLYVMRNTPQDDDGLTELSTATGLTELEGGDATHYPLTFIVHPGESTQLILSYREDTVSDQQASTILEAARRLLEQLTADPQGQVGMLRLWPEAAHQRWLARTRCGGSDGAQAGGGAVQAGGASLCELLEHTARAHGARTALICGEETLSYEQLWSSIAATAGELRQAGVQPGDLVGVDVPRGISAVVGIFAVLAAGAAYVPVDQAHPPAHRSSIFARSGVTAVLAGGAAAPTDVPALPVVLPDGCSSSAQASSARQLHPGYQHSDLAYVIHTSGSTGEPKGVRIDHAGLVNMLHNHRAKIFAPAGADRQHPFTVAHAVSFAFDMSWEELLWLIDGHTVLICDDETRHDPQQMVSMLNTAQVDVINVTPSLGEALVEAGLLADHRPRLVLLGGEAVTSGLWARLRDTPGVLGYNLYGPTEYTINTLGGGTDDAAEPTVGSPIAATDVFVLDSSLEPVPDDVPGELWVTGVGLAEGYHRQPALTAERFTACPFGAPGQRMYRTGDIVSRGADGQLRFHGRGDGQVKIRGHRVEPGEVQAALARSALVRTCAVLPVRTPAGSHALVAYVVPTGAGHGAEGLADAEGLASAEDRPDAEGPADAEDPSGAELGERLRRELRARLPEHLVPAAVMTLPQLPLTVNSKLDVAALPQPDFAQPEYTPPRTELEEQICEVFATALGIGECGAEHDLFALGGHSLTAMRAATLLSARLDRRVSVAAVIAAPTPRGLAQRLGTAADAHAVMLALGGDAATGHDAAGDVAEPVLFIHGALGLGWSFSTLAAHLPAGQRAWAVQSPGLAGWPAGRPTDPQGLVEMLVDAIIAELLAAGGTAPLRGVRLIGWSFGAHLTGHLEAALSAHGITVSSAVLLDPGPPSGQAGDEPDRAAADPNPPSGQAVDAPDRATADPEQEALAFVLRASGTEAPAWLQPPYDREDVLAHLATSAGVFSHFTAAEFDAMLDCWTVNSRLLCELPALVPRADTTLVSAALDSTPDRLSAVEQAWQQLAAAAGTRLRTLRMDIDHESFTTPSNAEQLMTLLNDPDT</sequence>
<dbReference type="SUPFAM" id="SSF52777">
    <property type="entry name" value="CoA-dependent acyltransferases"/>
    <property type="match status" value="2"/>
</dbReference>
<keyword evidence="7" id="KW-1185">Reference proteome</keyword>
<dbReference type="Gene3D" id="3.40.50.1820">
    <property type="entry name" value="alpha/beta hydrolase"/>
    <property type="match status" value="1"/>
</dbReference>
<dbReference type="PROSITE" id="PS00455">
    <property type="entry name" value="AMP_BINDING"/>
    <property type="match status" value="1"/>
</dbReference>
<dbReference type="InterPro" id="IPR045851">
    <property type="entry name" value="AMP-bd_C_sf"/>
</dbReference>
<dbReference type="Gene3D" id="2.30.38.10">
    <property type="entry name" value="Luciferase, Domain 3"/>
    <property type="match status" value="1"/>
</dbReference>
<dbReference type="Pfam" id="PF00550">
    <property type="entry name" value="PP-binding"/>
    <property type="match status" value="1"/>
</dbReference>
<keyword evidence="3" id="KW-0597">Phosphoprotein</keyword>
<evidence type="ECO:0000256" key="4">
    <source>
        <dbReference type="SAM" id="MobiDB-lite"/>
    </source>
</evidence>
<dbReference type="InterPro" id="IPR010071">
    <property type="entry name" value="AA_adenyl_dom"/>
</dbReference>
<dbReference type="EMBL" id="JBHMAU010000129">
    <property type="protein sequence ID" value="MFB9777725.1"/>
    <property type="molecule type" value="Genomic_DNA"/>
</dbReference>
<dbReference type="InterPro" id="IPR029058">
    <property type="entry name" value="AB_hydrolase_fold"/>
</dbReference>
<comment type="cofactor">
    <cofactor evidence="1">
        <name>pantetheine 4'-phosphate</name>
        <dbReference type="ChEBI" id="CHEBI:47942"/>
    </cofactor>
</comment>
<dbReference type="Gene3D" id="1.10.1200.10">
    <property type="entry name" value="ACP-like"/>
    <property type="match status" value="1"/>
</dbReference>
<evidence type="ECO:0000259" key="5">
    <source>
        <dbReference type="PROSITE" id="PS50075"/>
    </source>
</evidence>
<dbReference type="CDD" id="cd05930">
    <property type="entry name" value="A_NRPS"/>
    <property type="match status" value="1"/>
</dbReference>
<feature type="region of interest" description="Disordered" evidence="4">
    <location>
        <begin position="934"/>
        <end position="957"/>
    </location>
</feature>
<comment type="caution">
    <text evidence="6">The sequence shown here is derived from an EMBL/GenBank/DDBJ whole genome shotgun (WGS) entry which is preliminary data.</text>
</comment>
<dbReference type="InterPro" id="IPR020845">
    <property type="entry name" value="AMP-binding_CS"/>
</dbReference>
<dbReference type="PANTHER" id="PTHR45527:SF1">
    <property type="entry name" value="FATTY ACID SYNTHASE"/>
    <property type="match status" value="1"/>
</dbReference>
<name>A0ABV5X5J9_9MICO</name>
<dbReference type="InterPro" id="IPR020806">
    <property type="entry name" value="PKS_PP-bd"/>
</dbReference>
<dbReference type="SUPFAM" id="SSF53474">
    <property type="entry name" value="alpha/beta-Hydrolases"/>
    <property type="match status" value="1"/>
</dbReference>
<proteinExistence type="predicted"/>
<gene>
    <name evidence="6" type="ORF">ACFFN1_15215</name>
</gene>
<dbReference type="InterPro" id="IPR036736">
    <property type="entry name" value="ACP-like_sf"/>
</dbReference>
<dbReference type="RefSeq" id="WP_376841706.1">
    <property type="nucleotide sequence ID" value="NZ_JBHMAU010000129.1"/>
</dbReference>
<dbReference type="Proteomes" id="UP001589707">
    <property type="component" value="Unassembled WGS sequence"/>
</dbReference>
<dbReference type="SUPFAM" id="SSF47336">
    <property type="entry name" value="ACP-like"/>
    <property type="match status" value="1"/>
</dbReference>
<organism evidence="6 7">
    <name type="scientific">Brevibacterium otitidis</name>
    <dbReference type="NCBI Taxonomy" id="53364"/>
    <lineage>
        <taxon>Bacteria</taxon>
        <taxon>Bacillati</taxon>
        <taxon>Actinomycetota</taxon>
        <taxon>Actinomycetes</taxon>
        <taxon>Micrococcales</taxon>
        <taxon>Brevibacteriaceae</taxon>
        <taxon>Brevibacterium</taxon>
    </lineage>
</organism>
<dbReference type="InterPro" id="IPR009081">
    <property type="entry name" value="PP-bd_ACP"/>
</dbReference>
<evidence type="ECO:0000313" key="6">
    <source>
        <dbReference type="EMBL" id="MFB9777725.1"/>
    </source>
</evidence>
<evidence type="ECO:0000256" key="2">
    <source>
        <dbReference type="ARBA" id="ARBA00022450"/>
    </source>
</evidence>
<reference evidence="6 7" key="1">
    <citation type="submission" date="2024-09" db="EMBL/GenBank/DDBJ databases">
        <authorList>
            <person name="Sun Q."/>
            <person name="Mori K."/>
        </authorList>
    </citation>
    <scope>NUCLEOTIDE SEQUENCE [LARGE SCALE GENOMIC DNA]</scope>
    <source>
        <strain evidence="6 7">JCM 11683</strain>
    </source>
</reference>
<dbReference type="SUPFAM" id="SSF56801">
    <property type="entry name" value="Acetyl-CoA synthetase-like"/>
    <property type="match status" value="1"/>
</dbReference>
<dbReference type="InterPro" id="IPR001031">
    <property type="entry name" value="Thioesterase"/>
</dbReference>
<dbReference type="PROSITE" id="PS00012">
    <property type="entry name" value="PHOSPHOPANTETHEINE"/>
    <property type="match status" value="1"/>
</dbReference>
<dbReference type="InterPro" id="IPR001242">
    <property type="entry name" value="Condensation_dom"/>
</dbReference>
<dbReference type="PROSITE" id="PS50075">
    <property type="entry name" value="CARRIER"/>
    <property type="match status" value="1"/>
</dbReference>
<feature type="region of interest" description="Disordered" evidence="4">
    <location>
        <begin position="1215"/>
        <end position="1251"/>
    </location>
</feature>
<accession>A0ABV5X5J9</accession>
<evidence type="ECO:0000256" key="1">
    <source>
        <dbReference type="ARBA" id="ARBA00001957"/>
    </source>
</evidence>
<dbReference type="InterPro" id="IPR023213">
    <property type="entry name" value="CAT-like_dom_sf"/>
</dbReference>
<dbReference type="Gene3D" id="3.30.300.30">
    <property type="match status" value="1"/>
</dbReference>
<protein>
    <submittedName>
        <fullName evidence="6">Amino acid adenylation domain-containing protein</fullName>
    </submittedName>
</protein>
<feature type="domain" description="Carrier" evidence="5">
    <location>
        <begin position="1010"/>
        <end position="1085"/>
    </location>
</feature>
<dbReference type="Gene3D" id="3.30.559.10">
    <property type="entry name" value="Chloramphenicol acetyltransferase-like domain"/>
    <property type="match status" value="1"/>
</dbReference>
<dbReference type="SMART" id="SM00823">
    <property type="entry name" value="PKS_PP"/>
    <property type="match status" value="1"/>
</dbReference>
<dbReference type="InterPro" id="IPR000873">
    <property type="entry name" value="AMP-dep_synth/lig_dom"/>
</dbReference>
<dbReference type="NCBIfam" id="TIGR01733">
    <property type="entry name" value="AA-adenyl-dom"/>
    <property type="match status" value="1"/>
</dbReference>